<keyword evidence="1" id="KW-0812">Transmembrane</keyword>
<proteinExistence type="predicted"/>
<keyword evidence="1" id="KW-1133">Transmembrane helix</keyword>
<organism evidence="2 3">
    <name type="scientific">Methylomonas methanica</name>
    <dbReference type="NCBI Taxonomy" id="421"/>
    <lineage>
        <taxon>Bacteria</taxon>
        <taxon>Pseudomonadati</taxon>
        <taxon>Pseudomonadota</taxon>
        <taxon>Gammaproteobacteria</taxon>
        <taxon>Methylococcales</taxon>
        <taxon>Methylococcaceae</taxon>
        <taxon>Methylomonas</taxon>
    </lineage>
</organism>
<dbReference type="AlphaFoldDB" id="A0A177MLS9"/>
<dbReference type="EMBL" id="LUUG01000057">
    <property type="protein sequence ID" value="OAI06571.1"/>
    <property type="molecule type" value="Genomic_DNA"/>
</dbReference>
<comment type="caution">
    <text evidence="2">The sequence shown here is derived from an EMBL/GenBank/DDBJ whole genome shotgun (WGS) entry which is preliminary data.</text>
</comment>
<evidence type="ECO:0000313" key="2">
    <source>
        <dbReference type="EMBL" id="OAI06571.1"/>
    </source>
</evidence>
<reference evidence="2 3" key="1">
    <citation type="submission" date="2016-03" db="EMBL/GenBank/DDBJ databases">
        <authorList>
            <person name="Ploux O."/>
        </authorList>
    </citation>
    <scope>NUCLEOTIDE SEQUENCE [LARGE SCALE GENOMIC DNA]</scope>
    <source>
        <strain evidence="2 3">R-45363</strain>
    </source>
</reference>
<name>A0A177MLS9_METMH</name>
<sequence length="65" mass="7575">MFFRKFVFAQERQITNFLLSRKMNRSPKIVAVNVAKIFAAYRCIAAMIAMLSKQEAIKKTDFLTK</sequence>
<protein>
    <submittedName>
        <fullName evidence="2">Uncharacterized protein</fullName>
    </submittedName>
</protein>
<evidence type="ECO:0000256" key="1">
    <source>
        <dbReference type="SAM" id="Phobius"/>
    </source>
</evidence>
<feature type="transmembrane region" description="Helical" evidence="1">
    <location>
        <begin position="29"/>
        <end position="51"/>
    </location>
</feature>
<accession>A0A177MLS9</accession>
<gene>
    <name evidence="2" type="ORF">A1332_11135</name>
</gene>
<dbReference type="Proteomes" id="UP000078090">
    <property type="component" value="Unassembled WGS sequence"/>
</dbReference>
<evidence type="ECO:0000313" key="3">
    <source>
        <dbReference type="Proteomes" id="UP000078090"/>
    </source>
</evidence>
<keyword evidence="1" id="KW-0472">Membrane</keyword>